<dbReference type="Proteomes" id="UP001386955">
    <property type="component" value="Unassembled WGS sequence"/>
</dbReference>
<accession>A0AAN9XRB4</accession>
<sequence length="91" mass="10048">MEVNGSYVDELNSFLAYGEEQNTVDLLSKFFGSYGDNDSQLIEIEVVNLANDSSKKTSMKFIDTTIVIESTHEPTTSVKDNVEDGSTLEDS</sequence>
<name>A0AAN9XRB4_PSOTE</name>
<evidence type="ECO:0000313" key="1">
    <source>
        <dbReference type="EMBL" id="KAK7404739.1"/>
    </source>
</evidence>
<organism evidence="1 2">
    <name type="scientific">Psophocarpus tetragonolobus</name>
    <name type="common">Winged bean</name>
    <name type="synonym">Dolichos tetragonolobus</name>
    <dbReference type="NCBI Taxonomy" id="3891"/>
    <lineage>
        <taxon>Eukaryota</taxon>
        <taxon>Viridiplantae</taxon>
        <taxon>Streptophyta</taxon>
        <taxon>Embryophyta</taxon>
        <taxon>Tracheophyta</taxon>
        <taxon>Spermatophyta</taxon>
        <taxon>Magnoliopsida</taxon>
        <taxon>eudicotyledons</taxon>
        <taxon>Gunneridae</taxon>
        <taxon>Pentapetalae</taxon>
        <taxon>rosids</taxon>
        <taxon>fabids</taxon>
        <taxon>Fabales</taxon>
        <taxon>Fabaceae</taxon>
        <taxon>Papilionoideae</taxon>
        <taxon>50 kb inversion clade</taxon>
        <taxon>NPAAA clade</taxon>
        <taxon>indigoferoid/millettioid clade</taxon>
        <taxon>Phaseoleae</taxon>
        <taxon>Psophocarpus</taxon>
    </lineage>
</organism>
<proteinExistence type="predicted"/>
<reference evidence="1 2" key="1">
    <citation type="submission" date="2024-01" db="EMBL/GenBank/DDBJ databases">
        <title>The genomes of 5 underutilized Papilionoideae crops provide insights into root nodulation and disease resistanc.</title>
        <authorList>
            <person name="Jiang F."/>
        </authorList>
    </citation>
    <scope>NUCLEOTIDE SEQUENCE [LARGE SCALE GENOMIC DNA]</scope>
    <source>
        <strain evidence="1">DUOXIRENSHENG_FW03</strain>
        <tissue evidence="1">Leaves</tissue>
    </source>
</reference>
<evidence type="ECO:0000313" key="2">
    <source>
        <dbReference type="Proteomes" id="UP001386955"/>
    </source>
</evidence>
<protein>
    <submittedName>
        <fullName evidence="1">Uncharacterized protein</fullName>
    </submittedName>
</protein>
<keyword evidence="2" id="KW-1185">Reference proteome</keyword>
<comment type="caution">
    <text evidence="1">The sequence shown here is derived from an EMBL/GenBank/DDBJ whole genome shotgun (WGS) entry which is preliminary data.</text>
</comment>
<dbReference type="AlphaFoldDB" id="A0AAN9XRB4"/>
<dbReference type="EMBL" id="JAYMYS010000002">
    <property type="protein sequence ID" value="KAK7404739.1"/>
    <property type="molecule type" value="Genomic_DNA"/>
</dbReference>
<gene>
    <name evidence="1" type="ORF">VNO78_05695</name>
</gene>